<dbReference type="InterPro" id="IPR013830">
    <property type="entry name" value="SGNH_hydro"/>
</dbReference>
<dbReference type="AlphaFoldDB" id="A0A542DK06"/>
<keyword evidence="1" id="KW-0732">Signal</keyword>
<protein>
    <submittedName>
        <fullName evidence="3">Lysophospholipase L1-like esterase</fullName>
    </submittedName>
</protein>
<evidence type="ECO:0000259" key="2">
    <source>
        <dbReference type="Pfam" id="PF13472"/>
    </source>
</evidence>
<evidence type="ECO:0000313" key="4">
    <source>
        <dbReference type="Proteomes" id="UP000320876"/>
    </source>
</evidence>
<dbReference type="InterPro" id="IPR036514">
    <property type="entry name" value="SGNH_hydro_sf"/>
</dbReference>
<accession>A0A542DK06</accession>
<name>A0A542DK06_AMYCI</name>
<dbReference type="InterPro" id="IPR053140">
    <property type="entry name" value="GDSL_Rv0518-like"/>
</dbReference>
<dbReference type="Proteomes" id="UP000320876">
    <property type="component" value="Unassembled WGS sequence"/>
</dbReference>
<feature type="chain" id="PRO_5021814824" evidence="1">
    <location>
        <begin position="22"/>
        <end position="415"/>
    </location>
</feature>
<feature type="domain" description="SGNH hydrolase-type esterase" evidence="2">
    <location>
        <begin position="209"/>
        <end position="404"/>
    </location>
</feature>
<sequence length="415" mass="43949">MLAALATVGMALALVTPAASARESWHPGWVGAWSGSVQQASAPPWGEAGWSAEGFDNHSVRQVVRVSTGGPTLRVRLSNEYGTEPLRLTGATVARAGEGAAVRPGTLRPLTFRGSKSTVIRPGGLLASDPVLLPTAALDELSVTLYFAGKTGPSTQHNLATELSYRAEGDHRFDRSGRVFDETSESWYYLSGVDVVGWLPWHRGSVATFGDSITDGFGSTPGANNRYPNELAERLVAAGKPLGVLNAGISGNRVLSDSPCFGEEGIARFERDVLDQPGVRTVIVLEGINDIGFGSLDMPGECGLPTREVTAEELIAGHRKLIRAAKAEGLTVIGATLLPYKGAGYYTPEGEDIRDTVNEWIRTSGAYDTVVDLDRALADPNDPDRLNPAYDSGDALHPNDAGMHAMAAAVDLNTL</sequence>
<comment type="caution">
    <text evidence="3">The sequence shown here is derived from an EMBL/GenBank/DDBJ whole genome shotgun (WGS) entry which is preliminary data.</text>
</comment>
<dbReference type="SUPFAM" id="SSF52266">
    <property type="entry name" value="SGNH hydrolase"/>
    <property type="match status" value="1"/>
</dbReference>
<evidence type="ECO:0000313" key="3">
    <source>
        <dbReference type="EMBL" id="TQJ03427.1"/>
    </source>
</evidence>
<proteinExistence type="predicted"/>
<dbReference type="CDD" id="cd01830">
    <property type="entry name" value="XynE_like"/>
    <property type="match status" value="1"/>
</dbReference>
<dbReference type="PANTHER" id="PTHR43784:SF2">
    <property type="entry name" value="GDSL-LIKE LIPASE_ACYLHYDROLASE, PUTATIVE (AFU_ORTHOLOGUE AFUA_2G00820)-RELATED"/>
    <property type="match status" value="1"/>
</dbReference>
<dbReference type="PANTHER" id="PTHR43784">
    <property type="entry name" value="GDSL-LIKE LIPASE/ACYLHYDROLASE, PUTATIVE (AFU_ORTHOLOGUE AFUA_2G00820)-RELATED"/>
    <property type="match status" value="1"/>
</dbReference>
<gene>
    <name evidence="3" type="ORF">FB471_3184</name>
</gene>
<evidence type="ECO:0000256" key="1">
    <source>
        <dbReference type="SAM" id="SignalP"/>
    </source>
</evidence>
<reference evidence="3 4" key="1">
    <citation type="submission" date="2019-06" db="EMBL/GenBank/DDBJ databases">
        <title>Sequencing the genomes of 1000 actinobacteria strains.</title>
        <authorList>
            <person name="Klenk H.-P."/>
        </authorList>
    </citation>
    <scope>NUCLEOTIDE SEQUENCE [LARGE SCALE GENOMIC DNA]</scope>
    <source>
        <strain evidence="3 4">DSM 45679</strain>
    </source>
</reference>
<organism evidence="3 4">
    <name type="scientific">Amycolatopsis cihanbeyliensis</name>
    <dbReference type="NCBI Taxonomy" id="1128664"/>
    <lineage>
        <taxon>Bacteria</taxon>
        <taxon>Bacillati</taxon>
        <taxon>Actinomycetota</taxon>
        <taxon>Actinomycetes</taxon>
        <taxon>Pseudonocardiales</taxon>
        <taxon>Pseudonocardiaceae</taxon>
        <taxon>Amycolatopsis</taxon>
    </lineage>
</organism>
<feature type="signal peptide" evidence="1">
    <location>
        <begin position="1"/>
        <end position="21"/>
    </location>
</feature>
<keyword evidence="4" id="KW-1185">Reference proteome</keyword>
<dbReference type="Pfam" id="PF13472">
    <property type="entry name" value="Lipase_GDSL_2"/>
    <property type="match status" value="1"/>
</dbReference>
<dbReference type="EMBL" id="VFML01000001">
    <property type="protein sequence ID" value="TQJ03427.1"/>
    <property type="molecule type" value="Genomic_DNA"/>
</dbReference>
<dbReference type="Gene3D" id="3.40.50.1110">
    <property type="entry name" value="SGNH hydrolase"/>
    <property type="match status" value="1"/>
</dbReference>